<proteinExistence type="predicted"/>
<evidence type="ECO:0000313" key="1">
    <source>
        <dbReference type="EMBL" id="KJA16199.1"/>
    </source>
</evidence>
<gene>
    <name evidence="1" type="ORF">HYPSUDRAFT_58373</name>
</gene>
<dbReference type="AlphaFoldDB" id="A0A0D2NAQ0"/>
<protein>
    <submittedName>
        <fullName evidence="1">Uncharacterized protein</fullName>
    </submittedName>
</protein>
<sequence>MTSTTTVIVDDADPGITYKGLWNEVDPQTLDPDYGISQSVGGTLHNTTAWTISDGNNSTPSLGFDYKFTGLMISVFALMKPEDVNNATVPYQWTCYLNGIPTPPVVLAKLTEPSTIRICFEDALEDDEYVLDFGFTQMRSASARTQVLFDYLEYRPSGSAVSLTYDFIGVGPNNPGIIYGNSN</sequence>
<dbReference type="EMBL" id="KN817626">
    <property type="protein sequence ID" value="KJA16199.1"/>
    <property type="molecule type" value="Genomic_DNA"/>
</dbReference>
<organism evidence="1 2">
    <name type="scientific">Hypholoma sublateritium (strain FD-334 SS-4)</name>
    <dbReference type="NCBI Taxonomy" id="945553"/>
    <lineage>
        <taxon>Eukaryota</taxon>
        <taxon>Fungi</taxon>
        <taxon>Dikarya</taxon>
        <taxon>Basidiomycota</taxon>
        <taxon>Agaricomycotina</taxon>
        <taxon>Agaricomycetes</taxon>
        <taxon>Agaricomycetidae</taxon>
        <taxon>Agaricales</taxon>
        <taxon>Agaricineae</taxon>
        <taxon>Strophariaceae</taxon>
        <taxon>Hypholoma</taxon>
    </lineage>
</organism>
<keyword evidence="2" id="KW-1185">Reference proteome</keyword>
<evidence type="ECO:0000313" key="2">
    <source>
        <dbReference type="Proteomes" id="UP000054270"/>
    </source>
</evidence>
<name>A0A0D2NAQ0_HYPSF</name>
<reference evidence="2" key="1">
    <citation type="submission" date="2014-04" db="EMBL/GenBank/DDBJ databases">
        <title>Evolutionary Origins and Diversification of the Mycorrhizal Mutualists.</title>
        <authorList>
            <consortium name="DOE Joint Genome Institute"/>
            <consortium name="Mycorrhizal Genomics Consortium"/>
            <person name="Kohler A."/>
            <person name="Kuo A."/>
            <person name="Nagy L.G."/>
            <person name="Floudas D."/>
            <person name="Copeland A."/>
            <person name="Barry K.W."/>
            <person name="Cichocki N."/>
            <person name="Veneault-Fourrey C."/>
            <person name="LaButti K."/>
            <person name="Lindquist E.A."/>
            <person name="Lipzen A."/>
            <person name="Lundell T."/>
            <person name="Morin E."/>
            <person name="Murat C."/>
            <person name="Riley R."/>
            <person name="Ohm R."/>
            <person name="Sun H."/>
            <person name="Tunlid A."/>
            <person name="Henrissat B."/>
            <person name="Grigoriev I.V."/>
            <person name="Hibbett D.S."/>
            <person name="Martin F."/>
        </authorList>
    </citation>
    <scope>NUCLEOTIDE SEQUENCE [LARGE SCALE GENOMIC DNA]</scope>
    <source>
        <strain evidence="2">FD-334 SS-4</strain>
    </source>
</reference>
<dbReference type="Proteomes" id="UP000054270">
    <property type="component" value="Unassembled WGS sequence"/>
</dbReference>
<accession>A0A0D2NAQ0</accession>